<dbReference type="AlphaFoldDB" id="A0A0M3I630"/>
<protein>
    <submittedName>
        <fullName evidence="2">Uncharacterized protein</fullName>
    </submittedName>
</protein>
<sequence>MERSPNLARVLLLEGKVPESRISLVLAFSVIGREQNRSIRTMQNAWSLRLITLTADYLQNILIHLFKPKLKIAAHHMGNMEKRPKQIRCRSGEPL</sequence>
<proteinExistence type="predicted"/>
<organism evidence="1 2">
    <name type="scientific">Ascaris lumbricoides</name>
    <name type="common">Giant roundworm</name>
    <dbReference type="NCBI Taxonomy" id="6252"/>
    <lineage>
        <taxon>Eukaryota</taxon>
        <taxon>Metazoa</taxon>
        <taxon>Ecdysozoa</taxon>
        <taxon>Nematoda</taxon>
        <taxon>Chromadorea</taxon>
        <taxon>Rhabditida</taxon>
        <taxon>Spirurina</taxon>
        <taxon>Ascaridomorpha</taxon>
        <taxon>Ascaridoidea</taxon>
        <taxon>Ascarididae</taxon>
        <taxon>Ascaris</taxon>
    </lineage>
</organism>
<dbReference type="Proteomes" id="UP000036681">
    <property type="component" value="Unplaced"/>
</dbReference>
<evidence type="ECO:0000313" key="1">
    <source>
        <dbReference type="Proteomes" id="UP000036681"/>
    </source>
</evidence>
<reference evidence="2" key="1">
    <citation type="submission" date="2017-02" db="UniProtKB">
        <authorList>
            <consortium name="WormBaseParasite"/>
        </authorList>
    </citation>
    <scope>IDENTIFICATION</scope>
</reference>
<evidence type="ECO:0000313" key="2">
    <source>
        <dbReference type="WBParaSite" id="ALUE_0001245701-mRNA-1"/>
    </source>
</evidence>
<name>A0A0M3I630_ASCLU</name>
<dbReference type="WBParaSite" id="ALUE_0001245701-mRNA-1">
    <property type="protein sequence ID" value="ALUE_0001245701-mRNA-1"/>
    <property type="gene ID" value="ALUE_0001245701"/>
</dbReference>
<keyword evidence="1" id="KW-1185">Reference proteome</keyword>
<accession>A0A0M3I630</accession>